<feature type="transmembrane region" description="Helical" evidence="7">
    <location>
        <begin position="320"/>
        <end position="340"/>
    </location>
</feature>
<keyword evidence="5 7" id="KW-1133">Transmembrane helix</keyword>
<evidence type="ECO:0000256" key="7">
    <source>
        <dbReference type="SAM" id="Phobius"/>
    </source>
</evidence>
<dbReference type="InterPro" id="IPR049278">
    <property type="entry name" value="MS_channel_C"/>
</dbReference>
<sequence>MNKTLAVASFITGIILFFVIPSLGMSLRADSGHIRLDTSKHDYVKNVNRFFANSAKQSMIDMETDKATIQQNRILQDVQALTRQARSFLKKEFDTLAFKHSLQQIIHWHEVAKDGVFEHQGSAHTARNLTTTYHIFEALRNQGIVYKKRVDAYMDQLVKYRFEIDSLSNDKSLFILSSDSLEIAQYVHKLKVLAIEIAPVTQQLKNSINSTQSLQNAINLELLKLETGMEEILYLQDQVGDRTFKKEFAPLWQESAYNRPFSEIVAISYTKATLVLSYYIKGHVGKLFVVLLVLGLVVGYIYSLRSALQNNHLEFRDAMLLNRPLVAGLAISISVAQFLFPNPPFIFTAAVLITLGILVTILLHGFIKPYWMSVWVTIFLLFVAAAVDNLILQASRPERWFILWISGTASAVGLFVLFHKRKHVELQERWILVPIGLMTLLVIVSTFLNILGLYNTAKVLLVSGLLNVVVAIIFLWVLRLVNEGLSFASELYKKQESRLFYINYNRVGQRAPSFFYAILIVGWFVLFGRNFYEFKLLSEPLREFFQSEHQLGSFTFSINNILIFMLIMVSATVLSKIVSYFATDTQWNGHSEKQERKFRLGSWLLLVRISIIVIGFFLAFAAVGIPIQQITLIIGALGVGIGFGLQTLVNNLVSGLIIAFEKPVNVDDLVDIGGQSGKVKSIGFRSSVIATFDGADLIMPNGDLLNSHVINWTTGGFKKRLSVHIEVAYGADLNVVNQLILAAVEADSQILNNPTPSVQYGEVSAQSVVVILYFWTKTNKDGGVVRSDIIRAITSSLAANNIALALPKQEVIWKKEE</sequence>
<feature type="transmembrane region" description="Helical" evidence="7">
    <location>
        <begin position="514"/>
        <end position="532"/>
    </location>
</feature>
<comment type="subcellular location">
    <subcellularLocation>
        <location evidence="1">Cell membrane</location>
        <topology evidence="1">Multi-pass membrane protein</topology>
    </subcellularLocation>
</comment>
<evidence type="ECO:0000259" key="8">
    <source>
        <dbReference type="Pfam" id="PF00924"/>
    </source>
</evidence>
<name>A0A1X7IPC2_9SPHI</name>
<dbReference type="InterPro" id="IPR010920">
    <property type="entry name" value="LSM_dom_sf"/>
</dbReference>
<dbReference type="PANTHER" id="PTHR30347">
    <property type="entry name" value="POTASSIUM CHANNEL RELATED"/>
    <property type="match status" value="1"/>
</dbReference>
<dbReference type="Pfam" id="PF21082">
    <property type="entry name" value="MS_channel_3rd"/>
    <property type="match status" value="1"/>
</dbReference>
<feature type="domain" description="Mechanosensitive ion channel MscS" evidence="8">
    <location>
        <begin position="647"/>
        <end position="713"/>
    </location>
</feature>
<dbReference type="InterPro" id="IPR052702">
    <property type="entry name" value="MscS-like_channel"/>
</dbReference>
<dbReference type="PANTHER" id="PTHR30347:SF1">
    <property type="entry name" value="MECHANOSENSITIVE CHANNEL MSCK"/>
    <property type="match status" value="1"/>
</dbReference>
<accession>A0A1X7IPC2</accession>
<dbReference type="InterPro" id="IPR011066">
    <property type="entry name" value="MscS_channel_C_sf"/>
</dbReference>
<dbReference type="SUPFAM" id="SSF82689">
    <property type="entry name" value="Mechanosensitive channel protein MscS (YggB), C-terminal domain"/>
    <property type="match status" value="1"/>
</dbReference>
<dbReference type="InterPro" id="IPR006685">
    <property type="entry name" value="MscS_channel_2nd"/>
</dbReference>
<dbReference type="RefSeq" id="WP_085471895.1">
    <property type="nucleotide sequence ID" value="NZ_FXAU01000001.1"/>
</dbReference>
<feature type="transmembrane region" description="Helical" evidence="7">
    <location>
        <begin position="430"/>
        <end position="454"/>
    </location>
</feature>
<proteinExistence type="inferred from homology"/>
<feature type="transmembrane region" description="Helical" evidence="7">
    <location>
        <begin position="287"/>
        <end position="308"/>
    </location>
</feature>
<organism evidence="10 11">
    <name type="scientific">Sphingobacterium psychroaquaticum</name>
    <dbReference type="NCBI Taxonomy" id="561061"/>
    <lineage>
        <taxon>Bacteria</taxon>
        <taxon>Pseudomonadati</taxon>
        <taxon>Bacteroidota</taxon>
        <taxon>Sphingobacteriia</taxon>
        <taxon>Sphingobacteriales</taxon>
        <taxon>Sphingobacteriaceae</taxon>
        <taxon>Sphingobacterium</taxon>
    </lineage>
</organism>
<dbReference type="Gene3D" id="1.10.287.1260">
    <property type="match status" value="1"/>
</dbReference>
<feature type="transmembrane region" description="Helical" evidence="7">
    <location>
        <begin position="630"/>
        <end position="653"/>
    </location>
</feature>
<dbReference type="EMBL" id="FXAU01000001">
    <property type="protein sequence ID" value="SMG16525.1"/>
    <property type="molecule type" value="Genomic_DNA"/>
</dbReference>
<dbReference type="OrthoDB" id="9809206at2"/>
<evidence type="ECO:0000256" key="6">
    <source>
        <dbReference type="ARBA" id="ARBA00023136"/>
    </source>
</evidence>
<feature type="transmembrane region" description="Helical" evidence="7">
    <location>
        <begin position="374"/>
        <end position="394"/>
    </location>
</feature>
<dbReference type="STRING" id="561061.SAMN05660862_1088"/>
<dbReference type="InterPro" id="IPR023408">
    <property type="entry name" value="MscS_beta-dom_sf"/>
</dbReference>
<dbReference type="Gene3D" id="2.30.30.60">
    <property type="match status" value="1"/>
</dbReference>
<dbReference type="AlphaFoldDB" id="A0A1X7IPC2"/>
<dbReference type="Gene3D" id="3.30.70.100">
    <property type="match status" value="1"/>
</dbReference>
<dbReference type="Pfam" id="PF00924">
    <property type="entry name" value="MS_channel_2nd"/>
    <property type="match status" value="1"/>
</dbReference>
<dbReference type="GO" id="GO:0005886">
    <property type="term" value="C:plasma membrane"/>
    <property type="evidence" value="ECO:0007669"/>
    <property type="project" value="UniProtKB-SubCell"/>
</dbReference>
<feature type="transmembrane region" description="Helical" evidence="7">
    <location>
        <begin position="400"/>
        <end position="418"/>
    </location>
</feature>
<keyword evidence="6 7" id="KW-0472">Membrane</keyword>
<feature type="transmembrane region" description="Helical" evidence="7">
    <location>
        <begin position="346"/>
        <end position="367"/>
    </location>
</feature>
<feature type="transmembrane region" description="Helical" evidence="7">
    <location>
        <begin position="603"/>
        <end position="624"/>
    </location>
</feature>
<reference evidence="10 11" key="1">
    <citation type="submission" date="2017-04" db="EMBL/GenBank/DDBJ databases">
        <authorList>
            <person name="Afonso C.L."/>
            <person name="Miller P.J."/>
            <person name="Scott M.A."/>
            <person name="Spackman E."/>
            <person name="Goraichik I."/>
            <person name="Dimitrov K.M."/>
            <person name="Suarez D.L."/>
            <person name="Swayne D.E."/>
        </authorList>
    </citation>
    <scope>NUCLEOTIDE SEQUENCE [LARGE SCALE GENOMIC DNA]</scope>
    <source>
        <strain evidence="10 11">DSM 22418</strain>
    </source>
</reference>
<evidence type="ECO:0000256" key="1">
    <source>
        <dbReference type="ARBA" id="ARBA00004651"/>
    </source>
</evidence>
<evidence type="ECO:0000313" key="10">
    <source>
        <dbReference type="EMBL" id="SMG16525.1"/>
    </source>
</evidence>
<dbReference type="SUPFAM" id="SSF82861">
    <property type="entry name" value="Mechanosensitive channel protein MscS (YggB), transmembrane region"/>
    <property type="match status" value="1"/>
</dbReference>
<evidence type="ECO:0000256" key="2">
    <source>
        <dbReference type="ARBA" id="ARBA00008017"/>
    </source>
</evidence>
<dbReference type="Proteomes" id="UP000192980">
    <property type="component" value="Unassembled WGS sequence"/>
</dbReference>
<gene>
    <name evidence="10" type="ORF">SAMN05660862_1088</name>
</gene>
<feature type="domain" description="Mechanosensitive ion channel MscS C-terminal" evidence="9">
    <location>
        <begin position="723"/>
        <end position="803"/>
    </location>
</feature>
<keyword evidence="4 7" id="KW-0812">Transmembrane</keyword>
<dbReference type="InterPro" id="IPR011014">
    <property type="entry name" value="MscS_channel_TM-2"/>
</dbReference>
<keyword evidence="11" id="KW-1185">Reference proteome</keyword>
<evidence type="ECO:0000256" key="3">
    <source>
        <dbReference type="ARBA" id="ARBA00022475"/>
    </source>
</evidence>
<comment type="similarity">
    <text evidence="2">Belongs to the MscS (TC 1.A.23) family.</text>
</comment>
<feature type="transmembrane region" description="Helical" evidence="7">
    <location>
        <begin position="561"/>
        <end position="582"/>
    </location>
</feature>
<feature type="transmembrane region" description="Helical" evidence="7">
    <location>
        <begin position="460"/>
        <end position="478"/>
    </location>
</feature>
<dbReference type="GO" id="GO:0008381">
    <property type="term" value="F:mechanosensitive monoatomic ion channel activity"/>
    <property type="evidence" value="ECO:0007669"/>
    <property type="project" value="UniProtKB-ARBA"/>
</dbReference>
<evidence type="ECO:0000256" key="5">
    <source>
        <dbReference type="ARBA" id="ARBA00022989"/>
    </source>
</evidence>
<evidence type="ECO:0000256" key="4">
    <source>
        <dbReference type="ARBA" id="ARBA00022692"/>
    </source>
</evidence>
<keyword evidence="3" id="KW-1003">Cell membrane</keyword>
<protein>
    <submittedName>
        <fullName evidence="10">Mechanosensitive ion channel</fullName>
    </submittedName>
</protein>
<evidence type="ECO:0000259" key="9">
    <source>
        <dbReference type="Pfam" id="PF21082"/>
    </source>
</evidence>
<dbReference type="SUPFAM" id="SSF50182">
    <property type="entry name" value="Sm-like ribonucleoproteins"/>
    <property type="match status" value="1"/>
</dbReference>
<evidence type="ECO:0000313" key="11">
    <source>
        <dbReference type="Proteomes" id="UP000192980"/>
    </source>
</evidence>